<dbReference type="EMBL" id="CM023483">
    <property type="protein sequence ID" value="KAH6937198.1"/>
    <property type="molecule type" value="Genomic_DNA"/>
</dbReference>
<evidence type="ECO:0000313" key="2">
    <source>
        <dbReference type="Proteomes" id="UP000821845"/>
    </source>
</evidence>
<proteinExistence type="predicted"/>
<dbReference type="Proteomes" id="UP000821845">
    <property type="component" value="Chromosome 3"/>
</dbReference>
<sequence>MLLGVFMSAISYYERVSGTGNTEVATTSAESPNSTTRVTGRQASRTGNPRQLSKVSTAAEDLTTSVTGANAEVPI</sequence>
<evidence type="ECO:0000313" key="1">
    <source>
        <dbReference type="EMBL" id="KAH6937198.1"/>
    </source>
</evidence>
<organism evidence="1 2">
    <name type="scientific">Hyalomma asiaticum</name>
    <name type="common">Tick</name>
    <dbReference type="NCBI Taxonomy" id="266040"/>
    <lineage>
        <taxon>Eukaryota</taxon>
        <taxon>Metazoa</taxon>
        <taxon>Ecdysozoa</taxon>
        <taxon>Arthropoda</taxon>
        <taxon>Chelicerata</taxon>
        <taxon>Arachnida</taxon>
        <taxon>Acari</taxon>
        <taxon>Parasitiformes</taxon>
        <taxon>Ixodida</taxon>
        <taxon>Ixodoidea</taxon>
        <taxon>Ixodidae</taxon>
        <taxon>Hyalomminae</taxon>
        <taxon>Hyalomma</taxon>
    </lineage>
</organism>
<keyword evidence="2" id="KW-1185">Reference proteome</keyword>
<reference evidence="1" key="1">
    <citation type="submission" date="2020-05" db="EMBL/GenBank/DDBJ databases">
        <title>Large-scale comparative analyses of tick genomes elucidate their genetic diversity and vector capacities.</title>
        <authorList>
            <person name="Jia N."/>
            <person name="Wang J."/>
            <person name="Shi W."/>
            <person name="Du L."/>
            <person name="Sun Y."/>
            <person name="Zhan W."/>
            <person name="Jiang J."/>
            <person name="Wang Q."/>
            <person name="Zhang B."/>
            <person name="Ji P."/>
            <person name="Sakyi L.B."/>
            <person name="Cui X."/>
            <person name="Yuan T."/>
            <person name="Jiang B."/>
            <person name="Yang W."/>
            <person name="Lam T.T.-Y."/>
            <person name="Chang Q."/>
            <person name="Ding S."/>
            <person name="Wang X."/>
            <person name="Zhu J."/>
            <person name="Ruan X."/>
            <person name="Zhao L."/>
            <person name="Wei J."/>
            <person name="Que T."/>
            <person name="Du C."/>
            <person name="Cheng J."/>
            <person name="Dai P."/>
            <person name="Han X."/>
            <person name="Huang E."/>
            <person name="Gao Y."/>
            <person name="Liu J."/>
            <person name="Shao H."/>
            <person name="Ye R."/>
            <person name="Li L."/>
            <person name="Wei W."/>
            <person name="Wang X."/>
            <person name="Wang C."/>
            <person name="Yang T."/>
            <person name="Huo Q."/>
            <person name="Li W."/>
            <person name="Guo W."/>
            <person name="Chen H."/>
            <person name="Zhou L."/>
            <person name="Ni X."/>
            <person name="Tian J."/>
            <person name="Zhou Y."/>
            <person name="Sheng Y."/>
            <person name="Liu T."/>
            <person name="Pan Y."/>
            <person name="Xia L."/>
            <person name="Li J."/>
            <person name="Zhao F."/>
            <person name="Cao W."/>
        </authorList>
    </citation>
    <scope>NUCLEOTIDE SEQUENCE</scope>
    <source>
        <strain evidence="1">Hyas-2018</strain>
    </source>
</reference>
<gene>
    <name evidence="1" type="ORF">HPB50_025983</name>
</gene>
<comment type="caution">
    <text evidence="1">The sequence shown here is derived from an EMBL/GenBank/DDBJ whole genome shotgun (WGS) entry which is preliminary data.</text>
</comment>
<protein>
    <submittedName>
        <fullName evidence="1">Uncharacterized protein</fullName>
    </submittedName>
</protein>
<accession>A0ACB7SQR1</accession>
<name>A0ACB7SQR1_HYAAI</name>